<organism evidence="4">
    <name type="scientific">viral metagenome</name>
    <dbReference type="NCBI Taxonomy" id="1070528"/>
    <lineage>
        <taxon>unclassified sequences</taxon>
        <taxon>metagenomes</taxon>
        <taxon>organismal metagenomes</taxon>
    </lineage>
</organism>
<dbReference type="InterPro" id="IPR003959">
    <property type="entry name" value="ATPase_AAA_core"/>
</dbReference>
<dbReference type="PANTHER" id="PTHR43718">
    <property type="entry name" value="LON PROTEASE"/>
    <property type="match status" value="1"/>
</dbReference>
<dbReference type="Gene3D" id="1.10.8.60">
    <property type="match status" value="1"/>
</dbReference>
<feature type="domain" description="ATPase AAA-type core" evidence="2">
    <location>
        <begin position="401"/>
        <end position="538"/>
    </location>
</feature>
<dbReference type="EMBL" id="MN738839">
    <property type="protein sequence ID" value="QHT39164.1"/>
    <property type="molecule type" value="Genomic_DNA"/>
</dbReference>
<dbReference type="InterPro" id="IPR054594">
    <property type="entry name" value="Lon_lid"/>
</dbReference>
<feature type="region of interest" description="Disordered" evidence="1">
    <location>
        <begin position="53"/>
        <end position="81"/>
    </location>
</feature>
<feature type="domain" description="Lon protease AAA+ ATPase lid" evidence="3">
    <location>
        <begin position="568"/>
        <end position="615"/>
    </location>
</feature>
<feature type="region of interest" description="Disordered" evidence="1">
    <location>
        <begin position="170"/>
        <end position="236"/>
    </location>
</feature>
<feature type="region of interest" description="Disordered" evidence="1">
    <location>
        <begin position="100"/>
        <end position="152"/>
    </location>
</feature>
<dbReference type="PANTHER" id="PTHR43718:SF2">
    <property type="entry name" value="LON PROTEASE HOMOLOG, MITOCHONDRIAL"/>
    <property type="match status" value="1"/>
</dbReference>
<evidence type="ECO:0000259" key="3">
    <source>
        <dbReference type="Pfam" id="PF22667"/>
    </source>
</evidence>
<protein>
    <submittedName>
        <fullName evidence="4">Uncharacterized protein</fullName>
    </submittedName>
</protein>
<feature type="compositionally biased region" description="Basic residues" evidence="1">
    <location>
        <begin position="61"/>
        <end position="80"/>
    </location>
</feature>
<dbReference type="AlphaFoldDB" id="A0A6C0FDR5"/>
<evidence type="ECO:0000313" key="4">
    <source>
        <dbReference type="EMBL" id="QHT39164.1"/>
    </source>
</evidence>
<feature type="compositionally biased region" description="Basic residues" evidence="1">
    <location>
        <begin position="106"/>
        <end position="115"/>
    </location>
</feature>
<name>A0A6C0FDR5_9ZZZZ</name>
<dbReference type="GO" id="GO:0004252">
    <property type="term" value="F:serine-type endopeptidase activity"/>
    <property type="evidence" value="ECO:0007669"/>
    <property type="project" value="InterPro"/>
</dbReference>
<dbReference type="Gene3D" id="3.40.50.300">
    <property type="entry name" value="P-loop containing nucleotide triphosphate hydrolases"/>
    <property type="match status" value="1"/>
</dbReference>
<dbReference type="GO" id="GO:0004176">
    <property type="term" value="F:ATP-dependent peptidase activity"/>
    <property type="evidence" value="ECO:0007669"/>
    <property type="project" value="InterPro"/>
</dbReference>
<dbReference type="Pfam" id="PF22667">
    <property type="entry name" value="Lon_lid"/>
    <property type="match status" value="1"/>
</dbReference>
<accession>A0A6C0FDR5</accession>
<evidence type="ECO:0000259" key="2">
    <source>
        <dbReference type="Pfam" id="PF00004"/>
    </source>
</evidence>
<dbReference type="Pfam" id="PF00004">
    <property type="entry name" value="AAA"/>
    <property type="match status" value="1"/>
</dbReference>
<feature type="compositionally biased region" description="Acidic residues" evidence="1">
    <location>
        <begin position="219"/>
        <end position="236"/>
    </location>
</feature>
<reference evidence="4" key="1">
    <citation type="journal article" date="2020" name="Nature">
        <title>Giant virus diversity and host interactions through global metagenomics.</title>
        <authorList>
            <person name="Schulz F."/>
            <person name="Roux S."/>
            <person name="Paez-Espino D."/>
            <person name="Jungbluth S."/>
            <person name="Walsh D.A."/>
            <person name="Denef V.J."/>
            <person name="McMahon K.D."/>
            <person name="Konstantinidis K.T."/>
            <person name="Eloe-Fadrosh E.A."/>
            <person name="Kyrpides N.C."/>
            <person name="Woyke T."/>
        </authorList>
    </citation>
    <scope>NUCLEOTIDE SEQUENCE</scope>
    <source>
        <strain evidence="4">GVMAG-S-ERX556126-94</strain>
    </source>
</reference>
<dbReference type="InterPro" id="IPR027417">
    <property type="entry name" value="P-loop_NTPase"/>
</dbReference>
<dbReference type="GO" id="GO:0016887">
    <property type="term" value="F:ATP hydrolysis activity"/>
    <property type="evidence" value="ECO:0007669"/>
    <property type="project" value="InterPro"/>
</dbReference>
<feature type="region of interest" description="Disordered" evidence="1">
    <location>
        <begin position="1"/>
        <end position="29"/>
    </location>
</feature>
<feature type="compositionally biased region" description="Basic and acidic residues" evidence="1">
    <location>
        <begin position="1"/>
        <end position="11"/>
    </location>
</feature>
<proteinExistence type="predicted"/>
<feature type="compositionally biased region" description="Acidic residues" evidence="1">
    <location>
        <begin position="132"/>
        <end position="150"/>
    </location>
</feature>
<dbReference type="GO" id="GO:0005524">
    <property type="term" value="F:ATP binding"/>
    <property type="evidence" value="ECO:0007669"/>
    <property type="project" value="InterPro"/>
</dbReference>
<evidence type="ECO:0000256" key="1">
    <source>
        <dbReference type="SAM" id="MobiDB-lite"/>
    </source>
</evidence>
<dbReference type="InterPro" id="IPR027065">
    <property type="entry name" value="Lon_Prtase"/>
</dbReference>
<dbReference type="SUPFAM" id="SSF52540">
    <property type="entry name" value="P-loop containing nucleoside triphosphate hydrolases"/>
    <property type="match status" value="1"/>
</dbReference>
<sequence length="656" mass="75538">MTTRSKSKDNKPPPLQIDDDGDDSVDEHGNLKGFIDYDCEDEFDHDEFDEQVSRLSGGMLKPKKKKKDKKQNKKIRKNSRDKKLNDVFLTYLIMKATEKANEELKMKRRNNKKKIQVTEEIDSSRLSSPESSDLDDDLELSMEKEVEEVNLDVGTPKQKTILEVIFPSESDDDSFHIDSDNIESDNISDNTTDGDDGTESHTSSEKISVLKRLDLNERENDESSTDGSEEYSYEYDEADEKYEELIDKHLLKDSEESNMEYYHHLDKSKKEEIFRLTKEIYEYNGSNVPLRFKVIESEMDMKTKAIALENIDKLAEMDVSTGEHSKMDHWINGLMKIPFGKYNNIPVNPDSTTKEKREFIQNTYKTLDKAIYGHKEAKTHMLQVIGKWMKNPGSGGNVLAIQGPMGNGKTTLVKEGISKILNRPFHFIALGGASDSAYFDGHCYTYEGSHWGRIVQILQESKCMNPIIYFDELDKISDTTKGDEITHMLTHLTDPSQNSLFQDNYFPGVNLDLSKALFIFSYNDESKVNKILKDRMYVIHTKGFKTEDKIKICNEYLIPEIFDTFAFEREEIVFTDEIVKIIIEKHTEGEQGVRNLKRCIETIISKINIHILSHGDNELSFNLEDLTLPVTLNEKHIEILLTKDSSEDKPPYGMYL</sequence>
<dbReference type="GO" id="GO:0006515">
    <property type="term" value="P:protein quality control for misfolded or incompletely synthesized proteins"/>
    <property type="evidence" value="ECO:0007669"/>
    <property type="project" value="TreeGrafter"/>
</dbReference>